<evidence type="ECO:0000256" key="4">
    <source>
        <dbReference type="ARBA" id="ARBA00022741"/>
    </source>
</evidence>
<evidence type="ECO:0000256" key="8">
    <source>
        <dbReference type="NCBIfam" id="TIGR00669"/>
    </source>
</evidence>
<dbReference type="EMBL" id="AP014564">
    <property type="protein sequence ID" value="BAV94490.1"/>
    <property type="molecule type" value="Genomic_DNA"/>
</dbReference>
<dbReference type="HAMAP" id="MF_00555">
    <property type="entry name" value="AsnA"/>
    <property type="match status" value="1"/>
</dbReference>
<comment type="similarity">
    <text evidence="7">Belongs to the class-II aminoacyl-tRNA synthetase family. AsnA subfamily.</text>
</comment>
<dbReference type="PANTHER" id="PTHR30073:SF5">
    <property type="entry name" value="ASPARTATE--AMMONIA LIGASE"/>
    <property type="match status" value="1"/>
</dbReference>
<comment type="pathway">
    <text evidence="7">Amino-acid biosynthesis; L-asparagine biosynthesis; L-asparagine from L-aspartate (ammonia route): step 1/1.</text>
</comment>
<protein>
    <recommendedName>
        <fullName evidence="7 8">Aspartate--ammonia ligase</fullName>
        <ecNumber evidence="7 8">6.3.1.1</ecNumber>
    </recommendedName>
    <alternativeName>
        <fullName evidence="7">Asparagine synthetase A</fullName>
    </alternativeName>
</protein>
<evidence type="ECO:0000259" key="9">
    <source>
        <dbReference type="PROSITE" id="PS50862"/>
    </source>
</evidence>
<evidence type="ECO:0000256" key="5">
    <source>
        <dbReference type="ARBA" id="ARBA00022840"/>
    </source>
</evidence>
<keyword evidence="3 7" id="KW-0028">Amino-acid biosynthesis</keyword>
<keyword evidence="1 7" id="KW-0963">Cytoplasm</keyword>
<evidence type="ECO:0000256" key="6">
    <source>
        <dbReference type="ARBA" id="ARBA00022888"/>
    </source>
</evidence>
<evidence type="ECO:0000313" key="10">
    <source>
        <dbReference type="EMBL" id="BAV94490.1"/>
    </source>
</evidence>
<dbReference type="AlphaFoldDB" id="A0A1J1DXB1"/>
<gene>
    <name evidence="7" type="primary">asnA</name>
    <name evidence="10" type="ORF">JBKA6_0477</name>
</gene>
<dbReference type="InterPro" id="IPR045864">
    <property type="entry name" value="aa-tRNA-synth_II/BPL/LPL"/>
</dbReference>
<organism evidence="10 11">
    <name type="scientific">Ichthyobacterium seriolicida</name>
    <dbReference type="NCBI Taxonomy" id="242600"/>
    <lineage>
        <taxon>Bacteria</taxon>
        <taxon>Pseudomonadati</taxon>
        <taxon>Bacteroidota</taxon>
        <taxon>Flavobacteriia</taxon>
        <taxon>Flavobacteriales</taxon>
        <taxon>Ichthyobacteriaceae</taxon>
        <taxon>Ichthyobacterium</taxon>
    </lineage>
</organism>
<dbReference type="Pfam" id="PF03590">
    <property type="entry name" value="AsnA"/>
    <property type="match status" value="1"/>
</dbReference>
<feature type="domain" description="Aminoacyl-transfer RNA synthetases class-II family profile" evidence="9">
    <location>
        <begin position="16"/>
        <end position="302"/>
    </location>
</feature>
<comment type="catalytic activity">
    <reaction evidence="7">
        <text>L-aspartate + NH4(+) + ATP = L-asparagine + AMP + diphosphate + H(+)</text>
        <dbReference type="Rhea" id="RHEA:11372"/>
        <dbReference type="ChEBI" id="CHEBI:15378"/>
        <dbReference type="ChEBI" id="CHEBI:28938"/>
        <dbReference type="ChEBI" id="CHEBI:29991"/>
        <dbReference type="ChEBI" id="CHEBI:30616"/>
        <dbReference type="ChEBI" id="CHEBI:33019"/>
        <dbReference type="ChEBI" id="CHEBI:58048"/>
        <dbReference type="ChEBI" id="CHEBI:456215"/>
        <dbReference type="EC" id="6.3.1.1"/>
    </reaction>
</comment>
<evidence type="ECO:0000256" key="3">
    <source>
        <dbReference type="ARBA" id="ARBA00022605"/>
    </source>
</evidence>
<dbReference type="SUPFAM" id="SSF55681">
    <property type="entry name" value="Class II aaRS and biotin synthetases"/>
    <property type="match status" value="1"/>
</dbReference>
<dbReference type="InterPro" id="IPR006195">
    <property type="entry name" value="aa-tRNA-synth_II"/>
</dbReference>
<keyword evidence="4 7" id="KW-0547">Nucleotide-binding</keyword>
<sequence>MYTSKLDFIDTQIAIRKIKTIFESKLTNNLGLLRVSAPLFLESSTGLNDDLNGTEFPVSFTAITDKKLEIVQSLAKWKRMTLHKYSFSQDSGIYADMNAIRPNEEVSPIHSLYVDQWDWEKVLSPQERNINKLKSIVEDIYQSIYQTEGELNELYPQLTSKLPEKITFITSQELEDMFPSLTVKEKELKIAKMHKAVFIIGIGGVLSSGKVHDKRAPDYDDWSLNGDILFYHNPLDVGLEISSMGIRVDSETMKKQLKLSDKEDRLSLNFHKMVLDNIFPLSVGGGIGQSRLSMFLLEKAHIGEVQSSIWSEQVIKNCESNKIFLL</sequence>
<dbReference type="RefSeq" id="WP_096685518.1">
    <property type="nucleotide sequence ID" value="NZ_AP014564.1"/>
</dbReference>
<keyword evidence="11" id="KW-1185">Reference proteome</keyword>
<dbReference type="GO" id="GO:0004071">
    <property type="term" value="F:aspartate-ammonia ligase activity"/>
    <property type="evidence" value="ECO:0007669"/>
    <property type="project" value="UniProtKB-UniRule"/>
</dbReference>
<proteinExistence type="inferred from homology"/>
<reference evidence="10 11" key="1">
    <citation type="submission" date="2014-03" db="EMBL/GenBank/DDBJ databases">
        <title>complete genome sequence of Flavobacteriaceae bacterium JBKA-6.</title>
        <authorList>
            <person name="Takano T."/>
            <person name="Nakamura Y."/>
            <person name="Takuma S."/>
            <person name="Yasuike M."/>
            <person name="Matsuyama T."/>
            <person name="Sakai T."/>
            <person name="Fujiwara A."/>
            <person name="Kimoto K."/>
            <person name="Fukuda Y."/>
            <person name="Kondo H."/>
            <person name="Hirono I."/>
            <person name="Nakayasu C."/>
        </authorList>
    </citation>
    <scope>NUCLEOTIDE SEQUENCE [LARGE SCALE GENOMIC DNA]</scope>
    <source>
        <strain evidence="10 11">JBKA-6</strain>
    </source>
</reference>
<dbReference type="PIRSF" id="PIRSF001555">
    <property type="entry name" value="Asp_ammon_ligase"/>
    <property type="match status" value="1"/>
</dbReference>
<dbReference type="GO" id="GO:0005524">
    <property type="term" value="F:ATP binding"/>
    <property type="evidence" value="ECO:0007669"/>
    <property type="project" value="UniProtKB-UniRule"/>
</dbReference>
<dbReference type="Proteomes" id="UP000243197">
    <property type="component" value="Chromosome"/>
</dbReference>
<dbReference type="KEGG" id="ise:JBKA6_0477"/>
<evidence type="ECO:0000256" key="2">
    <source>
        <dbReference type="ARBA" id="ARBA00022598"/>
    </source>
</evidence>
<dbReference type="EC" id="6.3.1.1" evidence="7 8"/>
<dbReference type="PROSITE" id="PS50862">
    <property type="entry name" value="AA_TRNA_LIGASE_II"/>
    <property type="match status" value="1"/>
</dbReference>
<dbReference type="PANTHER" id="PTHR30073">
    <property type="entry name" value="ASPARTATE--AMMONIA LIGASE"/>
    <property type="match status" value="1"/>
</dbReference>
<dbReference type="GO" id="GO:0070981">
    <property type="term" value="P:L-asparagine biosynthetic process"/>
    <property type="evidence" value="ECO:0007669"/>
    <property type="project" value="UniProtKB-UniRule"/>
</dbReference>
<dbReference type="Gene3D" id="3.30.930.10">
    <property type="entry name" value="Bira Bifunctional Protein, Domain 2"/>
    <property type="match status" value="1"/>
</dbReference>
<dbReference type="GO" id="GO:0005829">
    <property type="term" value="C:cytosol"/>
    <property type="evidence" value="ECO:0007669"/>
    <property type="project" value="TreeGrafter"/>
</dbReference>
<accession>A0A1J1DXB1</accession>
<evidence type="ECO:0000256" key="1">
    <source>
        <dbReference type="ARBA" id="ARBA00022490"/>
    </source>
</evidence>
<keyword evidence="2 7" id="KW-0436">Ligase</keyword>
<name>A0A1J1DXB1_9FLAO</name>
<keyword evidence="6 7" id="KW-0061">Asparagine biosynthesis</keyword>
<dbReference type="NCBIfam" id="TIGR00669">
    <property type="entry name" value="asnA"/>
    <property type="match status" value="1"/>
</dbReference>
<evidence type="ECO:0000313" key="11">
    <source>
        <dbReference type="Proteomes" id="UP000243197"/>
    </source>
</evidence>
<keyword evidence="5 7" id="KW-0067">ATP-binding</keyword>
<dbReference type="UniPathway" id="UPA00134">
    <property type="reaction ID" value="UER00194"/>
</dbReference>
<dbReference type="OrthoDB" id="9766088at2"/>
<dbReference type="InterPro" id="IPR004618">
    <property type="entry name" value="AsnA"/>
</dbReference>
<evidence type="ECO:0000256" key="7">
    <source>
        <dbReference type="HAMAP-Rule" id="MF_00555"/>
    </source>
</evidence>
<comment type="subcellular location">
    <subcellularLocation>
        <location evidence="7">Cytoplasm</location>
    </subcellularLocation>
</comment>